<dbReference type="PANTHER" id="PTHR33514:SF15">
    <property type="entry name" value="COBALT TRANSPORT PROTEIN"/>
    <property type="match status" value="1"/>
</dbReference>
<proteinExistence type="predicted"/>
<dbReference type="InterPro" id="IPR003339">
    <property type="entry name" value="ABC/ECF_trnsptr_transmembrane"/>
</dbReference>
<evidence type="ECO:0000256" key="3">
    <source>
        <dbReference type="ARBA" id="ARBA00022989"/>
    </source>
</evidence>
<dbReference type="AlphaFoldDB" id="A0A6N9YKU4"/>
<dbReference type="Proteomes" id="UP000469185">
    <property type="component" value="Unassembled WGS sequence"/>
</dbReference>
<keyword evidence="2 5" id="KW-0812">Transmembrane</keyword>
<evidence type="ECO:0000313" key="7">
    <source>
        <dbReference type="Proteomes" id="UP000469185"/>
    </source>
</evidence>
<keyword evidence="3 5" id="KW-1133">Transmembrane helix</keyword>
<dbReference type="PANTHER" id="PTHR33514">
    <property type="entry name" value="PROTEIN ABCI12, CHLOROPLASTIC"/>
    <property type="match status" value="1"/>
</dbReference>
<sequence>MGTVRAVPRLLHPLAWWMWAVAMAVVANRTRNPLILVILVAAVVLVAELRGEDRDRRMTLFLWLAAVVVGIRVVAQIVFGGGAIGTTVLFRMPQVPLPEWTGAVRLGGPVTLEELADALYGGMSVAAMIVCLGAATVLASPRRLLRYVPATLYEVGTTLVVGLTYAPMLMDDARTAWAARRLRGRDGRGPREVARVAAPVLSAGLRRSMALAASMESRGYGRPGAGRQGTRRVAGAMVLTGMVGVALGVFGLMSAGTSRPVAAGCLLVGAALATATVWRPGGRRPPGRTVYRPDRWSSAEWSVLICAGVSVAAVFVVVAADPGALTPSTVPLSVPDLPWPAALGVGVAAMVAWTTPVPPDRMEHRP</sequence>
<feature type="transmembrane region" description="Helical" evidence="5">
    <location>
        <begin position="299"/>
        <end position="319"/>
    </location>
</feature>
<comment type="caution">
    <text evidence="6">The sequence shown here is derived from an EMBL/GenBank/DDBJ whole genome shotgun (WGS) entry which is preliminary data.</text>
</comment>
<feature type="transmembrane region" description="Helical" evidence="5">
    <location>
        <begin position="118"/>
        <end position="139"/>
    </location>
</feature>
<feature type="transmembrane region" description="Helical" evidence="5">
    <location>
        <begin position="33"/>
        <end position="49"/>
    </location>
</feature>
<gene>
    <name evidence="6" type="ORF">G1H11_09585</name>
</gene>
<evidence type="ECO:0000313" key="6">
    <source>
        <dbReference type="EMBL" id="NED95565.1"/>
    </source>
</evidence>
<evidence type="ECO:0000256" key="2">
    <source>
        <dbReference type="ARBA" id="ARBA00022692"/>
    </source>
</evidence>
<organism evidence="6 7">
    <name type="scientific">Phytoactinopolyspora alkaliphila</name>
    <dbReference type="NCBI Taxonomy" id="1783498"/>
    <lineage>
        <taxon>Bacteria</taxon>
        <taxon>Bacillati</taxon>
        <taxon>Actinomycetota</taxon>
        <taxon>Actinomycetes</taxon>
        <taxon>Jiangellales</taxon>
        <taxon>Jiangellaceae</taxon>
        <taxon>Phytoactinopolyspora</taxon>
    </lineage>
</organism>
<keyword evidence="4 5" id="KW-0472">Membrane</keyword>
<accession>A0A6N9YKU4</accession>
<feature type="transmembrane region" description="Helical" evidence="5">
    <location>
        <begin position="61"/>
        <end position="90"/>
    </location>
</feature>
<evidence type="ECO:0000256" key="4">
    <source>
        <dbReference type="ARBA" id="ARBA00023136"/>
    </source>
</evidence>
<dbReference type="GO" id="GO:0005886">
    <property type="term" value="C:plasma membrane"/>
    <property type="evidence" value="ECO:0007669"/>
    <property type="project" value="UniProtKB-ARBA"/>
</dbReference>
<feature type="transmembrane region" description="Helical" evidence="5">
    <location>
        <begin position="261"/>
        <end position="278"/>
    </location>
</feature>
<evidence type="ECO:0000256" key="5">
    <source>
        <dbReference type="SAM" id="Phobius"/>
    </source>
</evidence>
<feature type="transmembrane region" description="Helical" evidence="5">
    <location>
        <begin position="7"/>
        <end position="27"/>
    </location>
</feature>
<comment type="subcellular location">
    <subcellularLocation>
        <location evidence="1">Membrane</location>
        <topology evidence="1">Multi-pass membrane protein</topology>
    </subcellularLocation>
</comment>
<reference evidence="6 7" key="1">
    <citation type="submission" date="2020-02" db="EMBL/GenBank/DDBJ databases">
        <authorList>
            <person name="Li X.-J."/>
            <person name="Feng X.-M."/>
        </authorList>
    </citation>
    <scope>NUCLEOTIDE SEQUENCE [LARGE SCALE GENOMIC DNA]</scope>
    <source>
        <strain evidence="6 7">CGMCC 4.7225</strain>
    </source>
</reference>
<protein>
    <submittedName>
        <fullName evidence="6">Energy-coupling factor transporter transmembrane protein EcfT</fullName>
    </submittedName>
</protein>
<feature type="transmembrane region" description="Helical" evidence="5">
    <location>
        <begin position="339"/>
        <end position="357"/>
    </location>
</feature>
<dbReference type="Pfam" id="PF02361">
    <property type="entry name" value="CbiQ"/>
    <property type="match status" value="1"/>
</dbReference>
<keyword evidence="7" id="KW-1185">Reference proteome</keyword>
<dbReference type="EMBL" id="JAAGOB010000004">
    <property type="protein sequence ID" value="NED95565.1"/>
    <property type="molecule type" value="Genomic_DNA"/>
</dbReference>
<dbReference type="RefSeq" id="WP_163818326.1">
    <property type="nucleotide sequence ID" value="NZ_JAAGOB010000004.1"/>
</dbReference>
<name>A0A6N9YKU4_9ACTN</name>
<feature type="transmembrane region" description="Helical" evidence="5">
    <location>
        <begin position="233"/>
        <end position="255"/>
    </location>
</feature>
<evidence type="ECO:0000256" key="1">
    <source>
        <dbReference type="ARBA" id="ARBA00004141"/>
    </source>
</evidence>